<sequence length="152" mass="17168">MHLLGSITQIGLDPSASCMQCSARIFTLRAYGASKLCADLIIFVRSIGKTLQLLDLLFLCCDSYFSNVEVLGFFGCTMAFHSTNSNQQEKQSYASVDLQTVVIARHRMEYLSGNWLVLTWKSRKPTISFKARPTHQKQTCSLGWYQFGSCWC</sequence>
<dbReference type="AlphaFoldDB" id="A0A4U5P4Y9"/>
<reference evidence="1" key="1">
    <citation type="submission" date="2018-10" db="EMBL/GenBank/DDBJ databases">
        <title>Population genomic analysis revealed the cold adaptation of white poplar.</title>
        <authorList>
            <person name="Liu Y.-J."/>
        </authorList>
    </citation>
    <scope>NUCLEOTIDE SEQUENCE [LARGE SCALE GENOMIC DNA]</scope>
    <source>
        <strain evidence="1">PAL-ZL1</strain>
    </source>
</reference>
<comment type="caution">
    <text evidence="1">The sequence shown here is derived from an EMBL/GenBank/DDBJ whole genome shotgun (WGS) entry which is preliminary data.</text>
</comment>
<name>A0A4U5P4Y9_POPAL</name>
<evidence type="ECO:0000313" key="1">
    <source>
        <dbReference type="EMBL" id="TKR91379.1"/>
    </source>
</evidence>
<dbReference type="EMBL" id="RCHU01000784">
    <property type="protein sequence ID" value="TKR91379.1"/>
    <property type="molecule type" value="Genomic_DNA"/>
</dbReference>
<gene>
    <name evidence="1" type="ORF">D5086_0000224480</name>
</gene>
<protein>
    <submittedName>
        <fullName evidence="1">Uncharacterized protein</fullName>
    </submittedName>
</protein>
<accession>A0A4U5P4Y9</accession>
<proteinExistence type="predicted"/>
<organism evidence="1">
    <name type="scientific">Populus alba</name>
    <name type="common">White poplar</name>
    <dbReference type="NCBI Taxonomy" id="43335"/>
    <lineage>
        <taxon>Eukaryota</taxon>
        <taxon>Viridiplantae</taxon>
        <taxon>Streptophyta</taxon>
        <taxon>Embryophyta</taxon>
        <taxon>Tracheophyta</taxon>
        <taxon>Spermatophyta</taxon>
        <taxon>Magnoliopsida</taxon>
        <taxon>eudicotyledons</taxon>
        <taxon>Gunneridae</taxon>
        <taxon>Pentapetalae</taxon>
        <taxon>rosids</taxon>
        <taxon>fabids</taxon>
        <taxon>Malpighiales</taxon>
        <taxon>Salicaceae</taxon>
        <taxon>Saliceae</taxon>
        <taxon>Populus</taxon>
    </lineage>
</organism>